<dbReference type="PANTHER" id="PTHR33713">
    <property type="entry name" value="ANTITOXIN YAFN-RELATED"/>
    <property type="match status" value="1"/>
</dbReference>
<sequence>MKPSQAIKSISYLKTHASEIIRDVSKNEKTMIITQNGEAKVILQDIKVYEQMQESLTLLKILSISNKSFKEGKIKSIKQTFKDIKNKIHK</sequence>
<gene>
    <name evidence="2" type="ORF">S01H4_14990</name>
</gene>
<dbReference type="NCBIfam" id="TIGR01552">
    <property type="entry name" value="phd_fam"/>
    <property type="match status" value="1"/>
</dbReference>
<dbReference type="AlphaFoldDB" id="X0Z9Q3"/>
<proteinExistence type="inferred from homology"/>
<dbReference type="InterPro" id="IPR051405">
    <property type="entry name" value="phD/YefM_antitoxin"/>
</dbReference>
<dbReference type="Pfam" id="PF02604">
    <property type="entry name" value="PhdYeFM_antitox"/>
    <property type="match status" value="1"/>
</dbReference>
<name>X0Z9Q3_9ZZZZ</name>
<comment type="caution">
    <text evidence="2">The sequence shown here is derived from an EMBL/GenBank/DDBJ whole genome shotgun (WGS) entry which is preliminary data.</text>
</comment>
<dbReference type="EMBL" id="BART01006572">
    <property type="protein sequence ID" value="GAG65974.1"/>
    <property type="molecule type" value="Genomic_DNA"/>
</dbReference>
<evidence type="ECO:0000256" key="1">
    <source>
        <dbReference type="ARBA" id="ARBA00009981"/>
    </source>
</evidence>
<dbReference type="InterPro" id="IPR006442">
    <property type="entry name" value="Antitoxin_Phd/YefM"/>
</dbReference>
<dbReference type="Gene3D" id="3.40.1620.10">
    <property type="entry name" value="YefM-like domain"/>
    <property type="match status" value="1"/>
</dbReference>
<dbReference type="PANTHER" id="PTHR33713:SF11">
    <property type="entry name" value="PREVENT-HOST-DEATH FAMILY PROTEIN"/>
    <property type="match status" value="1"/>
</dbReference>
<evidence type="ECO:0008006" key="3">
    <source>
        <dbReference type="Google" id="ProtNLM"/>
    </source>
</evidence>
<dbReference type="SUPFAM" id="SSF143120">
    <property type="entry name" value="YefM-like"/>
    <property type="match status" value="1"/>
</dbReference>
<reference evidence="2" key="1">
    <citation type="journal article" date="2014" name="Front. Microbiol.">
        <title>High frequency of phylogenetically diverse reductive dehalogenase-homologous genes in deep subseafloor sedimentary metagenomes.</title>
        <authorList>
            <person name="Kawai M."/>
            <person name="Futagami T."/>
            <person name="Toyoda A."/>
            <person name="Takaki Y."/>
            <person name="Nishi S."/>
            <person name="Hori S."/>
            <person name="Arai W."/>
            <person name="Tsubouchi T."/>
            <person name="Morono Y."/>
            <person name="Uchiyama I."/>
            <person name="Ito T."/>
            <person name="Fujiyama A."/>
            <person name="Inagaki F."/>
            <person name="Takami H."/>
        </authorList>
    </citation>
    <scope>NUCLEOTIDE SEQUENCE</scope>
    <source>
        <strain evidence="2">Expedition CK06-06</strain>
    </source>
</reference>
<organism evidence="2">
    <name type="scientific">marine sediment metagenome</name>
    <dbReference type="NCBI Taxonomy" id="412755"/>
    <lineage>
        <taxon>unclassified sequences</taxon>
        <taxon>metagenomes</taxon>
        <taxon>ecological metagenomes</taxon>
    </lineage>
</organism>
<comment type="similarity">
    <text evidence="1">Belongs to the phD/YefM antitoxin family.</text>
</comment>
<dbReference type="InterPro" id="IPR036165">
    <property type="entry name" value="YefM-like_sf"/>
</dbReference>
<evidence type="ECO:0000313" key="2">
    <source>
        <dbReference type="EMBL" id="GAG65974.1"/>
    </source>
</evidence>
<protein>
    <recommendedName>
        <fullName evidence="3">Antitoxin</fullName>
    </recommendedName>
</protein>
<accession>X0Z9Q3</accession>